<dbReference type="Pfam" id="PF00583">
    <property type="entry name" value="Acetyltransf_1"/>
    <property type="match status" value="1"/>
</dbReference>
<evidence type="ECO:0000313" key="4">
    <source>
        <dbReference type="EMBL" id="AZB72079.1"/>
    </source>
</evidence>
<keyword evidence="2" id="KW-0012">Acyltransferase</keyword>
<gene>
    <name evidence="4" type="ORF">DOP62_04435</name>
</gene>
<evidence type="ECO:0000313" key="5">
    <source>
        <dbReference type="Proteomes" id="UP000267249"/>
    </source>
</evidence>
<accession>A0AAN1QMN6</accession>
<dbReference type="GO" id="GO:0005737">
    <property type="term" value="C:cytoplasm"/>
    <property type="evidence" value="ECO:0007669"/>
    <property type="project" value="TreeGrafter"/>
</dbReference>
<dbReference type="SUPFAM" id="SSF55729">
    <property type="entry name" value="Acyl-CoA N-acyltransferases (Nat)"/>
    <property type="match status" value="1"/>
</dbReference>
<dbReference type="EMBL" id="CP030139">
    <property type="protein sequence ID" value="AZB72079.1"/>
    <property type="molecule type" value="Genomic_DNA"/>
</dbReference>
<organism evidence="4 5">
    <name type="scientific">Synechococcus elongatus PCC 11801</name>
    <dbReference type="NCBI Taxonomy" id="2219813"/>
    <lineage>
        <taxon>Bacteria</taxon>
        <taxon>Bacillati</taxon>
        <taxon>Cyanobacteriota</taxon>
        <taxon>Cyanophyceae</taxon>
        <taxon>Synechococcales</taxon>
        <taxon>Synechococcaceae</taxon>
        <taxon>Synechococcus</taxon>
    </lineage>
</organism>
<dbReference type="PANTHER" id="PTHR43626:SF4">
    <property type="entry name" value="GCN5-RELATED N-ACETYLTRANSFERASE 2, CHLOROPLASTIC"/>
    <property type="match status" value="1"/>
</dbReference>
<name>A0AAN1QMN6_SYNEL</name>
<dbReference type="InterPro" id="IPR045039">
    <property type="entry name" value="NSI-like"/>
</dbReference>
<evidence type="ECO:0000259" key="3">
    <source>
        <dbReference type="PROSITE" id="PS51186"/>
    </source>
</evidence>
<dbReference type="CDD" id="cd04301">
    <property type="entry name" value="NAT_SF"/>
    <property type="match status" value="1"/>
</dbReference>
<dbReference type="Gene3D" id="3.40.630.30">
    <property type="match status" value="1"/>
</dbReference>
<sequence length="176" mass="19980">MNNSRVVYQIHAPEEFRGGHSAARRLDFEQLRRLFELTAFWGRDRSIEQLQIAVRNSEPVVSAHIGDRLIGFARATSDGVYRATIWDVIVHPDFQGAGIGRKLVETVLSHPHVSHAERVYLMTTHQQRFYEKVGFSVNPTTTMVLFNQELPVSCQTPDLSAERSPITEVVELPQTP</sequence>
<dbReference type="Proteomes" id="UP000267249">
    <property type="component" value="Chromosome"/>
</dbReference>
<dbReference type="AlphaFoldDB" id="A0AAN1QMN6"/>
<dbReference type="RefSeq" id="WP_208675941.1">
    <property type="nucleotide sequence ID" value="NZ_CP030139.2"/>
</dbReference>
<dbReference type="GO" id="GO:0008080">
    <property type="term" value="F:N-acetyltransferase activity"/>
    <property type="evidence" value="ECO:0007669"/>
    <property type="project" value="InterPro"/>
</dbReference>
<feature type="domain" description="N-acetyltransferase" evidence="3">
    <location>
        <begin position="21"/>
        <end position="157"/>
    </location>
</feature>
<dbReference type="PROSITE" id="PS51186">
    <property type="entry name" value="GNAT"/>
    <property type="match status" value="1"/>
</dbReference>
<evidence type="ECO:0000256" key="2">
    <source>
        <dbReference type="ARBA" id="ARBA00023315"/>
    </source>
</evidence>
<keyword evidence="1" id="KW-0808">Transferase</keyword>
<dbReference type="PANTHER" id="PTHR43626">
    <property type="entry name" value="ACYL-COA N-ACYLTRANSFERASE"/>
    <property type="match status" value="1"/>
</dbReference>
<reference evidence="4 5" key="1">
    <citation type="journal article" date="2018" name="Sci. Rep.">
        <title>Genome Features and Biochemical Characteristics of a Robust, Fast Growing and Naturally Transformable Cyanobacterium Synechococcus elongatus PCC 11801 Isolated from India.</title>
        <authorList>
            <person name="Jaiswal D."/>
            <person name="Sengupta A."/>
            <person name="Sohoni S."/>
            <person name="Sengupta S."/>
            <person name="Phadnavis A.G."/>
            <person name="Pakrasi H.B."/>
            <person name="Wangikar P.P."/>
        </authorList>
    </citation>
    <scope>NUCLEOTIDE SEQUENCE [LARGE SCALE GENOMIC DNA]</scope>
    <source>
        <strain evidence="4 5">PCC 11801</strain>
    </source>
</reference>
<protein>
    <submittedName>
        <fullName evidence="4">GNAT family N-acetyltransferase</fullName>
    </submittedName>
</protein>
<proteinExistence type="predicted"/>
<dbReference type="InterPro" id="IPR016181">
    <property type="entry name" value="Acyl_CoA_acyltransferase"/>
</dbReference>
<evidence type="ECO:0000256" key="1">
    <source>
        <dbReference type="ARBA" id="ARBA00022679"/>
    </source>
</evidence>
<dbReference type="InterPro" id="IPR000182">
    <property type="entry name" value="GNAT_dom"/>
</dbReference>